<evidence type="ECO:0000313" key="6">
    <source>
        <dbReference type="Proteomes" id="UP000620874"/>
    </source>
</evidence>
<keyword evidence="3" id="KW-0804">Transcription</keyword>
<keyword evidence="2" id="KW-0238">DNA-binding</keyword>
<gene>
    <name evidence="5" type="ORF">H9625_07530</name>
</gene>
<comment type="caution">
    <text evidence="5">The sequence shown here is derived from an EMBL/GenBank/DDBJ whole genome shotgun (WGS) entry which is preliminary data.</text>
</comment>
<protein>
    <submittedName>
        <fullName evidence="5">AraC family transcriptional regulator</fullName>
    </submittedName>
</protein>
<name>A0ABR8Y7V7_9BACT</name>
<evidence type="ECO:0000256" key="3">
    <source>
        <dbReference type="ARBA" id="ARBA00023163"/>
    </source>
</evidence>
<evidence type="ECO:0000313" key="5">
    <source>
        <dbReference type="EMBL" id="MBD8040297.1"/>
    </source>
</evidence>
<feature type="domain" description="HTH araC/xylS-type" evidence="4">
    <location>
        <begin position="19"/>
        <end position="125"/>
    </location>
</feature>
<accession>A0ABR8Y7V7</accession>
<keyword evidence="6" id="KW-1185">Reference proteome</keyword>
<dbReference type="InterPro" id="IPR009057">
    <property type="entry name" value="Homeodomain-like_sf"/>
</dbReference>
<organism evidence="5 6">
    <name type="scientific">Phocaeicola intestinalis</name>
    <dbReference type="NCBI Taxonomy" id="2762212"/>
    <lineage>
        <taxon>Bacteria</taxon>
        <taxon>Pseudomonadati</taxon>
        <taxon>Bacteroidota</taxon>
        <taxon>Bacteroidia</taxon>
        <taxon>Bacteroidales</taxon>
        <taxon>Bacteroidaceae</taxon>
        <taxon>Phocaeicola</taxon>
    </lineage>
</organism>
<dbReference type="RefSeq" id="WP_191763725.1">
    <property type="nucleotide sequence ID" value="NZ_JACSPP010000017.1"/>
</dbReference>
<dbReference type="Pfam" id="PF12833">
    <property type="entry name" value="HTH_18"/>
    <property type="match status" value="1"/>
</dbReference>
<dbReference type="SMART" id="SM00342">
    <property type="entry name" value="HTH_ARAC"/>
    <property type="match status" value="1"/>
</dbReference>
<evidence type="ECO:0000259" key="4">
    <source>
        <dbReference type="PROSITE" id="PS01124"/>
    </source>
</evidence>
<dbReference type="PANTHER" id="PTHR43280:SF34">
    <property type="entry name" value="ARAC-FAMILY TRANSCRIPTIONAL REGULATOR"/>
    <property type="match status" value="1"/>
</dbReference>
<dbReference type="InterPro" id="IPR018060">
    <property type="entry name" value="HTH_AraC"/>
</dbReference>
<dbReference type="PANTHER" id="PTHR43280">
    <property type="entry name" value="ARAC-FAMILY TRANSCRIPTIONAL REGULATOR"/>
    <property type="match status" value="1"/>
</dbReference>
<evidence type="ECO:0000256" key="2">
    <source>
        <dbReference type="ARBA" id="ARBA00023125"/>
    </source>
</evidence>
<dbReference type="SUPFAM" id="SSF46689">
    <property type="entry name" value="Homeodomain-like"/>
    <property type="match status" value="1"/>
</dbReference>
<dbReference type="EMBL" id="JACSPP010000017">
    <property type="protein sequence ID" value="MBD8040297.1"/>
    <property type="molecule type" value="Genomic_DNA"/>
</dbReference>
<evidence type="ECO:0000256" key="1">
    <source>
        <dbReference type="ARBA" id="ARBA00023015"/>
    </source>
</evidence>
<sequence>MPEDAPWAAKVESDDQRDRELFERLHHTIVERQLFLDPNFSRDTFMELGLLNRNKAARLLKLYAGTNLSGYINALRLEYAEKLIQEHPELQIKVVALESGFSNVRTFYRLFWEKNGVTPSEYKEKL</sequence>
<proteinExistence type="predicted"/>
<dbReference type="Proteomes" id="UP000620874">
    <property type="component" value="Unassembled WGS sequence"/>
</dbReference>
<dbReference type="PROSITE" id="PS01124">
    <property type="entry name" value="HTH_ARAC_FAMILY_2"/>
    <property type="match status" value="1"/>
</dbReference>
<dbReference type="Gene3D" id="1.10.10.60">
    <property type="entry name" value="Homeodomain-like"/>
    <property type="match status" value="1"/>
</dbReference>
<keyword evidence="1" id="KW-0805">Transcription regulation</keyword>
<reference evidence="5 6" key="1">
    <citation type="submission" date="2020-08" db="EMBL/GenBank/DDBJ databases">
        <title>A Genomic Blueprint of the Chicken Gut Microbiome.</title>
        <authorList>
            <person name="Gilroy R."/>
            <person name="Ravi A."/>
            <person name="Getino M."/>
            <person name="Pursley I."/>
            <person name="Horton D.L."/>
            <person name="Alikhan N.-F."/>
            <person name="Baker D."/>
            <person name="Gharbi K."/>
            <person name="Hall N."/>
            <person name="Watson M."/>
            <person name="Adriaenssens E.M."/>
            <person name="Foster-Nyarko E."/>
            <person name="Jarju S."/>
            <person name="Secka A."/>
            <person name="Antonio M."/>
            <person name="Oren A."/>
            <person name="Chaudhuri R."/>
            <person name="La Ragione R.M."/>
            <person name="Hildebrand F."/>
            <person name="Pallen M.J."/>
        </authorList>
    </citation>
    <scope>NUCLEOTIDE SEQUENCE [LARGE SCALE GENOMIC DNA]</scope>
    <source>
        <strain evidence="5 6">Sa1CVN1</strain>
    </source>
</reference>